<feature type="domain" description="Tyrosine-protein phosphatase" evidence="3">
    <location>
        <begin position="592"/>
        <end position="760"/>
    </location>
</feature>
<dbReference type="Proteomes" id="UP000449547">
    <property type="component" value="Unassembled WGS sequence"/>
</dbReference>
<name>A0A642UDV2_DIURU</name>
<dbReference type="InterPro" id="IPR000340">
    <property type="entry name" value="Dual-sp_phosphatase_cat-dom"/>
</dbReference>
<dbReference type="OMA" id="NKPYSRQ"/>
<sequence>MSELRKRYSCPSPAPTTLALDGRVVDDSPLSASSAFYRQLPSMEMPPELEGFGVVIKSLSTARLNSCLRWYFNQPLPSTNEMFPWLHGLHEENFAQRQFFLNQQFPEFRPVSVDKPRVARFLMCVDTDEDSAVDPFTTHFLTPHNFHNYRHFDTQNVLKNTVKLKDVLRKVDVSRAEVRCIVYEIFSNLFPDSIDLDPVVDVFTRDCLLIKFLPIFLNLDPDRGVSLRNFHIQVAKLASCSDFIVYGNHHIASFARVLWLAQQHEAFTEGLEPAYAVYTHSGAVADLDGQLSWKNDYIVREKVENMRMASATKINGQVWAGNYWDYHSFVTQEHKSSSESKGWPHMYCDPDNSVVTSLSDFDNVLDSLPQPKANWRLLFHCHSDARFPNPSTLSSLIYKCSLRSKHAKDNQNDKIMHLLDFPPSGSVGIGDCKPDNLASIVNTCKLIYMFSSSTSQAANVESTLIYCNDGYTESSLLVLLYLMYSLDISLGDAMITLHTKYGRPFYIFPSDAVILEKLEALVRKFSPLRRQDIDWSEPEKISSQEINEILLGSPSKTVSDSCRLGFIANESDEEEVDDAEETSWVTQVEGSLPSRILPYLYLGSLKHANCPAILTKLGITKIISVGESLDWIPEDSQVTTEDNGNIEMISVKSEYSVDTVMKVNNLLDDGIDELSQSLPRILQFLNDEYTKSEGQVRILVHCRVGVSRSATVAIAEVMRRLEITIPNAYLYVRVRRLNIIIQPNLRFMYELFKWEEQEKLKQDHSSTNLREVDWFIMCREIMKLNLPYLTK</sequence>
<dbReference type="InterPro" id="IPR016130">
    <property type="entry name" value="Tyr_Pase_AS"/>
</dbReference>
<dbReference type="PANTHER" id="PTHR47550:SF1">
    <property type="entry name" value="DUAL SPECIFICITY PROTEIN PHOSPHATASE PPS1"/>
    <property type="match status" value="1"/>
</dbReference>
<dbReference type="EMBL" id="SWFT01000158">
    <property type="protein sequence ID" value="KAA8897308.1"/>
    <property type="molecule type" value="Genomic_DNA"/>
</dbReference>
<dbReference type="GO" id="GO:0008138">
    <property type="term" value="F:protein tyrosine/serine/threonine phosphatase activity"/>
    <property type="evidence" value="ECO:0007669"/>
    <property type="project" value="InterPro"/>
</dbReference>
<dbReference type="PROSITE" id="PS00383">
    <property type="entry name" value="TYR_PHOSPHATASE_1"/>
    <property type="match status" value="1"/>
</dbReference>
<dbReference type="AlphaFoldDB" id="A0A642UDV2"/>
<gene>
    <name evidence="5" type="ORF">DIURU_005285</name>
</gene>
<dbReference type="Pfam" id="PF00782">
    <property type="entry name" value="DSPc"/>
    <property type="match status" value="1"/>
</dbReference>
<keyword evidence="1" id="KW-0378">Hydrolase</keyword>
<evidence type="ECO:0000256" key="1">
    <source>
        <dbReference type="ARBA" id="ARBA00022801"/>
    </source>
</evidence>
<dbReference type="InterPro" id="IPR020422">
    <property type="entry name" value="TYR_PHOSPHATASE_DUAL_dom"/>
</dbReference>
<dbReference type="InterPro" id="IPR047949">
    <property type="entry name" value="PPS1_DSP"/>
</dbReference>
<dbReference type="GeneID" id="54783936"/>
<dbReference type="PROSITE" id="PS50056">
    <property type="entry name" value="TYR_PHOSPHATASE_2"/>
    <property type="match status" value="1"/>
</dbReference>
<proteinExistence type="predicted"/>
<dbReference type="InterPro" id="IPR000387">
    <property type="entry name" value="Tyr_Pase_dom"/>
</dbReference>
<keyword evidence="6" id="KW-1185">Reference proteome</keyword>
<comment type="caution">
    <text evidence="5">The sequence shown here is derived from an EMBL/GenBank/DDBJ whole genome shotgun (WGS) entry which is preliminary data.</text>
</comment>
<dbReference type="PANTHER" id="PTHR47550">
    <property type="entry name" value="DUAL SPECIFICITY PROTEIN PHOSPHATASE PPS1"/>
    <property type="match status" value="1"/>
</dbReference>
<reference evidence="5 6" key="1">
    <citation type="submission" date="2019-07" db="EMBL/GenBank/DDBJ databases">
        <title>Genome assembly of two rare yeast pathogens: Diutina rugosa and Trichomonascus ciferrii.</title>
        <authorList>
            <person name="Mixao V."/>
            <person name="Saus E."/>
            <person name="Hansen A."/>
            <person name="Lass-Flor C."/>
            <person name="Gabaldon T."/>
        </authorList>
    </citation>
    <scope>NUCLEOTIDE SEQUENCE [LARGE SCALE GENOMIC DNA]</scope>
    <source>
        <strain evidence="5 6">CBS 613</strain>
    </source>
</reference>
<dbReference type="VEuPathDB" id="FungiDB:DIURU_005285"/>
<feature type="domain" description="Tyrosine specific protein phosphatases" evidence="4">
    <location>
        <begin position="676"/>
        <end position="747"/>
    </location>
</feature>
<keyword evidence="2" id="KW-0904">Protein phosphatase</keyword>
<dbReference type="GO" id="GO:0033260">
    <property type="term" value="P:nuclear DNA replication"/>
    <property type="evidence" value="ECO:0007669"/>
    <property type="project" value="InterPro"/>
</dbReference>
<evidence type="ECO:0000259" key="3">
    <source>
        <dbReference type="PROSITE" id="PS50054"/>
    </source>
</evidence>
<dbReference type="InterPro" id="IPR053239">
    <property type="entry name" value="Dual_spec_PTase"/>
</dbReference>
<dbReference type="Gene3D" id="3.90.190.10">
    <property type="entry name" value="Protein tyrosine phosphatase superfamily"/>
    <property type="match status" value="1"/>
</dbReference>
<dbReference type="SMART" id="SM00195">
    <property type="entry name" value="DSPc"/>
    <property type="match status" value="1"/>
</dbReference>
<dbReference type="InterPro" id="IPR029021">
    <property type="entry name" value="Prot-tyrosine_phosphatase-like"/>
</dbReference>
<evidence type="ECO:0000313" key="5">
    <source>
        <dbReference type="EMBL" id="KAA8897308.1"/>
    </source>
</evidence>
<dbReference type="CDD" id="cd14516">
    <property type="entry name" value="DSP_fungal_PPS1"/>
    <property type="match status" value="1"/>
</dbReference>
<dbReference type="SUPFAM" id="SSF52799">
    <property type="entry name" value="(Phosphotyrosine protein) phosphatases II"/>
    <property type="match status" value="2"/>
</dbReference>
<organism evidence="5 6">
    <name type="scientific">Diutina rugosa</name>
    <name type="common">Yeast</name>
    <name type="synonym">Candida rugosa</name>
    <dbReference type="NCBI Taxonomy" id="5481"/>
    <lineage>
        <taxon>Eukaryota</taxon>
        <taxon>Fungi</taxon>
        <taxon>Dikarya</taxon>
        <taxon>Ascomycota</taxon>
        <taxon>Saccharomycotina</taxon>
        <taxon>Pichiomycetes</taxon>
        <taxon>Debaryomycetaceae</taxon>
        <taxon>Diutina</taxon>
    </lineage>
</organism>
<dbReference type="PROSITE" id="PS50054">
    <property type="entry name" value="TYR_PHOSPHATASE_DUAL"/>
    <property type="match status" value="1"/>
</dbReference>
<accession>A0A642UDV2</accession>
<dbReference type="OrthoDB" id="273181at2759"/>
<protein>
    <submittedName>
        <fullName evidence="5">Uncharacterized protein</fullName>
    </submittedName>
</protein>
<evidence type="ECO:0000313" key="6">
    <source>
        <dbReference type="Proteomes" id="UP000449547"/>
    </source>
</evidence>
<evidence type="ECO:0000259" key="4">
    <source>
        <dbReference type="PROSITE" id="PS50056"/>
    </source>
</evidence>
<dbReference type="RefSeq" id="XP_034009909.1">
    <property type="nucleotide sequence ID" value="XM_034158250.1"/>
</dbReference>
<dbReference type="GO" id="GO:0005634">
    <property type="term" value="C:nucleus"/>
    <property type="evidence" value="ECO:0007669"/>
    <property type="project" value="GOC"/>
</dbReference>
<evidence type="ECO:0000256" key="2">
    <source>
        <dbReference type="ARBA" id="ARBA00022912"/>
    </source>
</evidence>